<feature type="signal peptide" evidence="11">
    <location>
        <begin position="1"/>
        <end position="16"/>
    </location>
</feature>
<dbReference type="Gene3D" id="3.10.170.20">
    <property type="match status" value="2"/>
</dbReference>
<evidence type="ECO:0000256" key="5">
    <source>
        <dbReference type="ARBA" id="ARBA00022833"/>
    </source>
</evidence>
<dbReference type="AlphaFoldDB" id="A0A9N8ELE1"/>
<comment type="similarity">
    <text evidence="1">Belongs to the peptidase M8 family.</text>
</comment>
<dbReference type="SUPFAM" id="SSF55486">
    <property type="entry name" value="Metalloproteases ('zincins'), catalytic domain"/>
    <property type="match status" value="2"/>
</dbReference>
<dbReference type="OrthoDB" id="527990at2759"/>
<dbReference type="Gene3D" id="3.90.132.10">
    <property type="entry name" value="Leishmanolysin , domain 2"/>
    <property type="match status" value="1"/>
</dbReference>
<keyword evidence="3 8" id="KW-0479">Metal-binding</keyword>
<dbReference type="EMBL" id="CAICTM010001190">
    <property type="protein sequence ID" value="CAB9521416.1"/>
    <property type="molecule type" value="Genomic_DNA"/>
</dbReference>
<keyword evidence="2" id="KW-0645">Protease</keyword>
<dbReference type="GO" id="GO:0005737">
    <property type="term" value="C:cytoplasm"/>
    <property type="evidence" value="ECO:0007669"/>
    <property type="project" value="TreeGrafter"/>
</dbReference>
<feature type="binding site" evidence="8">
    <location>
        <position position="581"/>
    </location>
    <ligand>
        <name>Zn(2+)</name>
        <dbReference type="ChEBI" id="CHEBI:29105"/>
        <note>catalytic</note>
    </ligand>
</feature>
<organism evidence="12 13">
    <name type="scientific">Seminavis robusta</name>
    <dbReference type="NCBI Taxonomy" id="568900"/>
    <lineage>
        <taxon>Eukaryota</taxon>
        <taxon>Sar</taxon>
        <taxon>Stramenopiles</taxon>
        <taxon>Ochrophyta</taxon>
        <taxon>Bacillariophyta</taxon>
        <taxon>Bacillariophyceae</taxon>
        <taxon>Bacillariophycidae</taxon>
        <taxon>Naviculales</taxon>
        <taxon>Naviculaceae</taxon>
        <taxon>Seminavis</taxon>
    </lineage>
</organism>
<dbReference type="GO" id="GO:0016020">
    <property type="term" value="C:membrane"/>
    <property type="evidence" value="ECO:0007669"/>
    <property type="project" value="InterPro"/>
</dbReference>
<feature type="binding site" evidence="8">
    <location>
        <position position="468"/>
    </location>
    <ligand>
        <name>Zn(2+)</name>
        <dbReference type="ChEBI" id="CHEBI:29105"/>
        <note>catalytic</note>
    </ligand>
</feature>
<keyword evidence="5 8" id="KW-0862">Zinc</keyword>
<dbReference type="GO" id="GO:0006508">
    <property type="term" value="P:proteolysis"/>
    <property type="evidence" value="ECO:0007669"/>
    <property type="project" value="UniProtKB-KW"/>
</dbReference>
<dbReference type="GO" id="GO:0046872">
    <property type="term" value="F:metal ion binding"/>
    <property type="evidence" value="ECO:0007669"/>
    <property type="project" value="UniProtKB-KW"/>
</dbReference>
<feature type="compositionally biased region" description="Basic and acidic residues" evidence="9">
    <location>
        <begin position="123"/>
        <end position="149"/>
    </location>
</feature>
<evidence type="ECO:0000256" key="6">
    <source>
        <dbReference type="ARBA" id="ARBA00023049"/>
    </source>
</evidence>
<dbReference type="InterPro" id="IPR001577">
    <property type="entry name" value="Peptidase_M8"/>
</dbReference>
<evidence type="ECO:0000256" key="9">
    <source>
        <dbReference type="SAM" id="MobiDB-lite"/>
    </source>
</evidence>
<evidence type="ECO:0000256" key="1">
    <source>
        <dbReference type="ARBA" id="ARBA00005860"/>
    </source>
</evidence>
<keyword evidence="10" id="KW-0812">Transmembrane</keyword>
<feature type="region of interest" description="Disordered" evidence="9">
    <location>
        <begin position="165"/>
        <end position="188"/>
    </location>
</feature>
<dbReference type="GO" id="GO:0004222">
    <property type="term" value="F:metalloendopeptidase activity"/>
    <property type="evidence" value="ECO:0007669"/>
    <property type="project" value="InterPro"/>
</dbReference>
<dbReference type="PANTHER" id="PTHR10942">
    <property type="entry name" value="LEISHMANOLYSIN-LIKE PEPTIDASE"/>
    <property type="match status" value="1"/>
</dbReference>
<gene>
    <name evidence="12" type="ORF">SEMRO_1192_G251100.1</name>
</gene>
<comment type="caution">
    <text evidence="12">The sequence shown here is derived from an EMBL/GenBank/DDBJ whole genome shotgun (WGS) entry which is preliminary data.</text>
</comment>
<feature type="region of interest" description="Disordered" evidence="9">
    <location>
        <begin position="368"/>
        <end position="412"/>
    </location>
</feature>
<evidence type="ECO:0000256" key="11">
    <source>
        <dbReference type="SAM" id="SignalP"/>
    </source>
</evidence>
<keyword evidence="10" id="KW-0472">Membrane</keyword>
<feature type="region of interest" description="Disordered" evidence="9">
    <location>
        <begin position="120"/>
        <end position="149"/>
    </location>
</feature>
<protein>
    <submittedName>
        <fullName evidence="12">Leishmanolysin-like peptidase</fullName>
    </submittedName>
</protein>
<evidence type="ECO:0000256" key="4">
    <source>
        <dbReference type="ARBA" id="ARBA00022801"/>
    </source>
</evidence>
<evidence type="ECO:0000256" key="8">
    <source>
        <dbReference type="PIRSR" id="PIRSR601577-2"/>
    </source>
</evidence>
<keyword evidence="13" id="KW-1185">Reference proteome</keyword>
<evidence type="ECO:0000256" key="10">
    <source>
        <dbReference type="SAM" id="Phobius"/>
    </source>
</evidence>
<name>A0A9N8ELE1_9STRA</name>
<feature type="transmembrane region" description="Helical" evidence="10">
    <location>
        <begin position="907"/>
        <end position="928"/>
    </location>
</feature>
<accession>A0A9N8ELE1</accession>
<reference evidence="12" key="1">
    <citation type="submission" date="2020-06" db="EMBL/GenBank/DDBJ databases">
        <authorList>
            <consortium name="Plant Systems Biology data submission"/>
        </authorList>
    </citation>
    <scope>NUCLEOTIDE SEQUENCE</scope>
    <source>
        <strain evidence="12">D6</strain>
    </source>
</reference>
<keyword evidence="10" id="KW-1133">Transmembrane helix</keyword>
<dbReference type="PANTHER" id="PTHR10942:SF0">
    <property type="entry name" value="LEISHMANOLYSIN-LIKE PEPTIDASE"/>
    <property type="match status" value="1"/>
</dbReference>
<dbReference type="Proteomes" id="UP001153069">
    <property type="component" value="Unassembled WGS sequence"/>
</dbReference>
<evidence type="ECO:0000313" key="12">
    <source>
        <dbReference type="EMBL" id="CAB9521416.1"/>
    </source>
</evidence>
<feature type="binding site" evidence="8">
    <location>
        <position position="464"/>
    </location>
    <ligand>
        <name>Zn(2+)</name>
        <dbReference type="ChEBI" id="CHEBI:29105"/>
        <note>catalytic</note>
    </ligand>
</feature>
<sequence length="1053" mass="116504">MLIAPLLSSVATLASASPVYQHRVGRPVRKVAYHHVIQESVRDVPSKFLFPGESRSIFEADSADNDAAVEEQPTAATANRMEFFRDDLSGHSFWSLHADATREHPLGEQFRVPRAKPNNLQKHFPEAERKKEETEKSGDNMRRRRGQVTDKFVEDSSSAVVMEEDATSLGREHDHTYSSATPDRPKNYQGYNVTVEVTHNVSEHEDEDKSNHDTASTVLTSSIRVQDNSTSTTQSTYQPLRIKAILSEQRDGGEFLTPKALNVLMNDIIGPALGTWSAALRVDPVVGNLTVDEYQLFDNQTCGPGLDSGLPSPKVPSYHLTEGTPETDMILYMSIGFAPSAFHLRNFVVNASTWLEIYGNGTNASSAEEQKPYLEWTSSPTSPPSLEPTVADNQNKNGGTARVRNQLPESSPEPMICTGDYVAAASYCSTDQYDRPTAGMLHVCIDEHFFSKSRKNNTIAIIMHEVGHALGFNSRSMAHFRRPDGTPVTPRVNGEIVETEVECTGPTTVRRYANVTLPSEEILKFRSVRGGVRVAEVVTPSVVQVVRNHFDCQELTGAELESGEYSPLAGDPEEQACIGDHWERRLFRNDLMNPVVEQVEYAPFISTITLAYFADSGWYQVDLSMAELAASWGRGAGCSFVEDPCIGEDGQVPQSNKPFFCNAAPKVTKKGMVVAIDGCTADLTRKATCSLGDYEAELPPEYQYFGAESVGGSDEFLDYCPTYEGFTNGLCIHQENAALLQVNHIERFGTRNSRCLSGVVEAHSTALCLPIACVVEDRSLHVKIDGTWRSCEKIDSELKVFEDGYVVCPDPRRVCPTFYCHHDCLGTTGRCDYEKGECVCSYPNATDPEAAETQVFGICQKQQYQSPFAANALNRSLVMPHKLSPLADYYVPYKVSLQDDQVQLLTAWQMMLLTVAVFAIVAALFWYFRLRGGVDIVEDGGDDGDEPEEAPVRNPNKDKMIAAVLVDMRMHSPDASSVAQTDETATASIYGMESSASVDSSVCQSSLDTDDRASVASEELLEDVEEKEAKRKSFMRKRRFRAQWNQESTMASF</sequence>
<dbReference type="Gene3D" id="2.10.55.10">
    <property type="entry name" value="Leishmanolysin domain 3"/>
    <property type="match status" value="1"/>
</dbReference>
<keyword evidence="4" id="KW-0378">Hydrolase</keyword>
<keyword evidence="6 8" id="KW-0482">Metalloprotease</keyword>
<evidence type="ECO:0000256" key="2">
    <source>
        <dbReference type="ARBA" id="ARBA00022670"/>
    </source>
</evidence>
<feature type="active site" evidence="7">
    <location>
        <position position="465"/>
    </location>
</feature>
<proteinExistence type="inferred from homology"/>
<dbReference type="GO" id="GO:0007155">
    <property type="term" value="P:cell adhesion"/>
    <property type="evidence" value="ECO:0007669"/>
    <property type="project" value="InterPro"/>
</dbReference>
<evidence type="ECO:0000256" key="3">
    <source>
        <dbReference type="ARBA" id="ARBA00022723"/>
    </source>
</evidence>
<keyword evidence="11" id="KW-0732">Signal</keyword>
<dbReference type="Pfam" id="PF01457">
    <property type="entry name" value="Peptidase_M8"/>
    <property type="match status" value="1"/>
</dbReference>
<feature type="chain" id="PRO_5040479608" evidence="11">
    <location>
        <begin position="17"/>
        <end position="1053"/>
    </location>
</feature>
<dbReference type="FunFam" id="3.90.132.10:FF:000001">
    <property type="entry name" value="leishmanolysin-like peptidase isoform X2"/>
    <property type="match status" value="1"/>
</dbReference>
<evidence type="ECO:0000313" key="13">
    <source>
        <dbReference type="Proteomes" id="UP001153069"/>
    </source>
</evidence>
<comment type="cofactor">
    <cofactor evidence="8">
        <name>Zn(2+)</name>
        <dbReference type="ChEBI" id="CHEBI:29105"/>
    </cofactor>
    <text evidence="8">Binds 1 zinc ion per subunit.</text>
</comment>
<evidence type="ECO:0000256" key="7">
    <source>
        <dbReference type="PIRSR" id="PIRSR601577-1"/>
    </source>
</evidence>